<dbReference type="Proteomes" id="UP000009047">
    <property type="component" value="Chromosome"/>
</dbReference>
<dbReference type="STRING" id="644282.Deba_0589"/>
<dbReference type="AlphaFoldDB" id="E1QEH5"/>
<feature type="signal peptide" evidence="1">
    <location>
        <begin position="1"/>
        <end position="25"/>
    </location>
</feature>
<proteinExistence type="predicted"/>
<reference evidence="3 4" key="1">
    <citation type="journal article" date="2010" name="Stand. Genomic Sci.">
        <title>Complete genome sequence of Desulfarculus baarsii type strain (2st14).</title>
        <authorList>
            <person name="Sun H."/>
            <person name="Spring S."/>
            <person name="Lapidus A."/>
            <person name="Davenport K."/>
            <person name="Del Rio T.G."/>
            <person name="Tice H."/>
            <person name="Nolan M."/>
            <person name="Copeland A."/>
            <person name="Cheng J.F."/>
            <person name="Lucas S."/>
            <person name="Tapia R."/>
            <person name="Goodwin L."/>
            <person name="Pitluck S."/>
            <person name="Ivanova N."/>
            <person name="Pagani I."/>
            <person name="Mavromatis K."/>
            <person name="Ovchinnikova G."/>
            <person name="Pati A."/>
            <person name="Chen A."/>
            <person name="Palaniappan K."/>
            <person name="Hauser L."/>
            <person name="Chang Y.J."/>
            <person name="Jeffries C.D."/>
            <person name="Detter J.C."/>
            <person name="Han C."/>
            <person name="Rohde M."/>
            <person name="Brambilla E."/>
            <person name="Goker M."/>
            <person name="Woyke T."/>
            <person name="Bristow J."/>
            <person name="Eisen J.A."/>
            <person name="Markowitz V."/>
            <person name="Hugenholtz P."/>
            <person name="Kyrpides N.C."/>
            <person name="Klenk H.P."/>
            <person name="Land M."/>
        </authorList>
    </citation>
    <scope>NUCLEOTIDE SEQUENCE [LARGE SCALE GENOMIC DNA]</scope>
    <source>
        <strain evidence="4">ATCC 33931 / DSM 2075 / LMG 7858 / VKM B-1802 / 2st14</strain>
    </source>
</reference>
<keyword evidence="4" id="KW-1185">Reference proteome</keyword>
<protein>
    <recommendedName>
        <fullName evidence="2">ABC-type transport auxiliary lipoprotein component domain-containing protein</fullName>
    </recommendedName>
</protein>
<name>E1QEH5_DESB2</name>
<dbReference type="OrthoDB" id="5470593at2"/>
<evidence type="ECO:0000313" key="3">
    <source>
        <dbReference type="EMBL" id="ADK83961.1"/>
    </source>
</evidence>
<gene>
    <name evidence="3" type="ordered locus">Deba_0589</name>
</gene>
<dbReference type="Pfam" id="PF03886">
    <property type="entry name" value="ABC_trans_aux"/>
    <property type="match status" value="1"/>
</dbReference>
<dbReference type="RefSeq" id="WP_013257416.1">
    <property type="nucleotide sequence ID" value="NC_014365.1"/>
</dbReference>
<dbReference type="InterPro" id="IPR005586">
    <property type="entry name" value="ABC_trans_aux"/>
</dbReference>
<dbReference type="KEGG" id="dbr:Deba_0589"/>
<organism evidence="3 4">
    <name type="scientific">Desulfarculus baarsii (strain ATCC 33931 / DSM 2075 / LMG 7858 / VKM B-1802 / 2st14)</name>
    <dbReference type="NCBI Taxonomy" id="644282"/>
    <lineage>
        <taxon>Bacteria</taxon>
        <taxon>Pseudomonadati</taxon>
        <taxon>Thermodesulfobacteriota</taxon>
        <taxon>Desulfarculia</taxon>
        <taxon>Desulfarculales</taxon>
        <taxon>Desulfarculaceae</taxon>
        <taxon>Desulfarculus</taxon>
    </lineage>
</organism>
<evidence type="ECO:0000256" key="1">
    <source>
        <dbReference type="SAM" id="SignalP"/>
    </source>
</evidence>
<evidence type="ECO:0000259" key="2">
    <source>
        <dbReference type="Pfam" id="PF03886"/>
    </source>
</evidence>
<dbReference type="EMBL" id="CP002085">
    <property type="protein sequence ID" value="ADK83961.1"/>
    <property type="molecule type" value="Genomic_DNA"/>
</dbReference>
<feature type="chain" id="PRO_5003150027" description="ABC-type transport auxiliary lipoprotein component domain-containing protein" evidence="1">
    <location>
        <begin position="26"/>
        <end position="211"/>
    </location>
</feature>
<evidence type="ECO:0000313" key="4">
    <source>
        <dbReference type="Proteomes" id="UP000009047"/>
    </source>
</evidence>
<dbReference type="SUPFAM" id="SSF159594">
    <property type="entry name" value="XCC0632-like"/>
    <property type="match status" value="1"/>
</dbReference>
<keyword evidence="1" id="KW-0732">Signal</keyword>
<sequence>MFQTKRLIAAAALLALALGAPGCLSKPMITEHQYMFEYAAPRPPAWPPLKAGLAINDPTAAAGYIDTAMIFRSGPYQRQSYNYNRWRVTPAEMVGDFLLRDFQASGLFEAVFDSQDDANARFFLDIGVEDLLADRAGGGQLEIALLATLTDIEHSRLPLRVVFQKRYAVAQPMAGDSPKEMARAASQAMEALSRRLIGDCYQAMAKRLTQP</sequence>
<feature type="domain" description="ABC-type transport auxiliary lipoprotein component" evidence="2">
    <location>
        <begin position="52"/>
        <end position="195"/>
    </location>
</feature>
<dbReference type="eggNOG" id="COG3218">
    <property type="taxonomic scope" value="Bacteria"/>
</dbReference>
<dbReference type="Gene3D" id="3.40.50.10610">
    <property type="entry name" value="ABC-type transport auxiliary lipoprotein component"/>
    <property type="match status" value="1"/>
</dbReference>
<dbReference type="HOGENOM" id="CLU_111498_0_0_7"/>
<accession>E1QEH5</accession>